<evidence type="ECO:0000313" key="1">
    <source>
        <dbReference type="EMBL" id="MBA4615509.1"/>
    </source>
</evidence>
<name>A0A7C9CLC4_OPUST</name>
<organism evidence="1">
    <name type="scientific">Opuntia streptacantha</name>
    <name type="common">Prickly pear cactus</name>
    <name type="synonym">Opuntia cardona</name>
    <dbReference type="NCBI Taxonomy" id="393608"/>
    <lineage>
        <taxon>Eukaryota</taxon>
        <taxon>Viridiplantae</taxon>
        <taxon>Streptophyta</taxon>
        <taxon>Embryophyta</taxon>
        <taxon>Tracheophyta</taxon>
        <taxon>Spermatophyta</taxon>
        <taxon>Magnoliopsida</taxon>
        <taxon>eudicotyledons</taxon>
        <taxon>Gunneridae</taxon>
        <taxon>Pentapetalae</taxon>
        <taxon>Caryophyllales</taxon>
        <taxon>Cactineae</taxon>
        <taxon>Cactaceae</taxon>
        <taxon>Opuntioideae</taxon>
        <taxon>Opuntia</taxon>
    </lineage>
</organism>
<reference evidence="1" key="2">
    <citation type="submission" date="2020-07" db="EMBL/GenBank/DDBJ databases">
        <authorList>
            <person name="Vera ALvarez R."/>
            <person name="Arias-Moreno D.M."/>
            <person name="Jimenez-Jacinto V."/>
            <person name="Jimenez-Bremont J.F."/>
            <person name="Swaminathan K."/>
            <person name="Moose S.P."/>
            <person name="Guerrero-Gonzalez M.L."/>
            <person name="Marino-Ramirez L."/>
            <person name="Landsman D."/>
            <person name="Rodriguez-Kessler M."/>
            <person name="Delgado-Sanchez P."/>
        </authorList>
    </citation>
    <scope>NUCLEOTIDE SEQUENCE</scope>
    <source>
        <tissue evidence="1">Cladode</tissue>
    </source>
</reference>
<accession>A0A7C9CLC4</accession>
<reference evidence="1" key="1">
    <citation type="journal article" date="2013" name="J. Plant Res.">
        <title>Effect of fungi and light on seed germination of three Opuntia species from semiarid lands of central Mexico.</title>
        <authorList>
            <person name="Delgado-Sanchez P."/>
            <person name="Jimenez-Bremont J.F."/>
            <person name="Guerrero-Gonzalez Mde L."/>
            <person name="Flores J."/>
        </authorList>
    </citation>
    <scope>NUCLEOTIDE SEQUENCE</scope>
    <source>
        <tissue evidence="1">Cladode</tissue>
    </source>
</reference>
<dbReference type="EMBL" id="GISG01007730">
    <property type="protein sequence ID" value="MBA4615509.1"/>
    <property type="molecule type" value="Transcribed_RNA"/>
</dbReference>
<sequence length="119" mass="12548">MLCKKSLVESTWHAIGTGHSAMLHIRASPGASSFRSLPSNDTQAGLLLLNGICTLSVTCSGNINGRKERECGQMGVNRIAGTCGCTIDPPAANEYAVLPDVVDKISPSPWTHVTKVLSQ</sequence>
<protein>
    <submittedName>
        <fullName evidence="1">Uncharacterized protein</fullName>
    </submittedName>
</protein>
<dbReference type="AlphaFoldDB" id="A0A7C9CLC4"/>
<proteinExistence type="predicted"/>